<protein>
    <recommendedName>
        <fullName evidence="6">Methyl-accepting transducer domain-containing protein</fullName>
    </recommendedName>
</protein>
<evidence type="ECO:0000256" key="1">
    <source>
        <dbReference type="ARBA" id="ARBA00004370"/>
    </source>
</evidence>
<dbReference type="SUPFAM" id="SSF58104">
    <property type="entry name" value="Methyl-accepting chemotaxis protein (MCP) signaling domain"/>
    <property type="match status" value="1"/>
</dbReference>
<proteinExistence type="inferred from homology"/>
<dbReference type="AlphaFoldDB" id="A0A9Q6S8G5"/>
<reference evidence="7 8" key="1">
    <citation type="journal article" date="2014" name="Genome Announc.">
        <title>Draft Genome Sequence of the Haloacid-Degrading Burkholderia caribensis Strain MBA4.</title>
        <authorList>
            <person name="Pan Y."/>
            <person name="Kong K.F."/>
            <person name="Tsang J.S."/>
        </authorList>
    </citation>
    <scope>NUCLEOTIDE SEQUENCE [LARGE SCALE GENOMIC DNA]</scope>
    <source>
        <strain evidence="7 8">852011</strain>
    </source>
</reference>
<dbReference type="PANTHER" id="PTHR43531">
    <property type="entry name" value="PROTEIN ICFG"/>
    <property type="match status" value="1"/>
</dbReference>
<feature type="domain" description="Methyl-accepting transducer" evidence="6">
    <location>
        <begin position="401"/>
        <end position="630"/>
    </location>
</feature>
<evidence type="ECO:0000313" key="7">
    <source>
        <dbReference type="EMBL" id="QLB66545.1"/>
    </source>
</evidence>
<dbReference type="Gene3D" id="3.30.450.20">
    <property type="entry name" value="PAS domain"/>
    <property type="match status" value="2"/>
</dbReference>
<dbReference type="Pfam" id="PF22673">
    <property type="entry name" value="MCP-like_PDC_1"/>
    <property type="match status" value="1"/>
</dbReference>
<evidence type="ECO:0000256" key="2">
    <source>
        <dbReference type="ARBA" id="ARBA00022481"/>
    </source>
</evidence>
<dbReference type="FunFam" id="1.10.287.950:FF:000001">
    <property type="entry name" value="Methyl-accepting chemotaxis sensory transducer"/>
    <property type="match status" value="1"/>
</dbReference>
<evidence type="ECO:0000259" key="6">
    <source>
        <dbReference type="PROSITE" id="PS50111"/>
    </source>
</evidence>
<dbReference type="SMART" id="SM00283">
    <property type="entry name" value="MA"/>
    <property type="match status" value="1"/>
</dbReference>
<dbReference type="Pfam" id="PF00015">
    <property type="entry name" value="MCPsignal"/>
    <property type="match status" value="1"/>
</dbReference>
<evidence type="ECO:0000256" key="5">
    <source>
        <dbReference type="SAM" id="Phobius"/>
    </source>
</evidence>
<name>A0A9Q6S8G5_9BURK</name>
<comment type="subcellular location">
    <subcellularLocation>
        <location evidence="1">Membrane</location>
    </subcellularLocation>
</comment>
<keyword evidence="5" id="KW-0472">Membrane</keyword>
<dbReference type="GO" id="GO:0004888">
    <property type="term" value="F:transmembrane signaling receptor activity"/>
    <property type="evidence" value="ECO:0007669"/>
    <property type="project" value="TreeGrafter"/>
</dbReference>
<dbReference type="GO" id="GO:0007165">
    <property type="term" value="P:signal transduction"/>
    <property type="evidence" value="ECO:0007669"/>
    <property type="project" value="UniProtKB-KW"/>
</dbReference>
<accession>A0A9Q6S8G5</accession>
<dbReference type="GO" id="GO:0005886">
    <property type="term" value="C:plasma membrane"/>
    <property type="evidence" value="ECO:0007669"/>
    <property type="project" value="TreeGrafter"/>
</dbReference>
<dbReference type="CDD" id="cd12913">
    <property type="entry name" value="PDC1_MCP_like"/>
    <property type="match status" value="1"/>
</dbReference>
<evidence type="ECO:0000256" key="4">
    <source>
        <dbReference type="PROSITE-ProRule" id="PRU00284"/>
    </source>
</evidence>
<dbReference type="PROSITE" id="PS50111">
    <property type="entry name" value="CHEMOTAXIS_TRANSDUC_2"/>
    <property type="match status" value="1"/>
</dbReference>
<dbReference type="InterPro" id="IPR051310">
    <property type="entry name" value="MCP_chemotaxis"/>
</dbReference>
<organism evidence="7 8">
    <name type="scientific">Paraburkholderia caribensis</name>
    <dbReference type="NCBI Taxonomy" id="75105"/>
    <lineage>
        <taxon>Bacteria</taxon>
        <taxon>Pseudomonadati</taxon>
        <taxon>Pseudomonadota</taxon>
        <taxon>Betaproteobacteria</taxon>
        <taxon>Burkholderiales</taxon>
        <taxon>Burkholderiaceae</taxon>
        <taxon>Paraburkholderia</taxon>
    </lineage>
</organism>
<dbReference type="Gene3D" id="1.10.287.950">
    <property type="entry name" value="Methyl-accepting chemotaxis protein"/>
    <property type="match status" value="1"/>
</dbReference>
<keyword evidence="2" id="KW-0488">Methylation</keyword>
<dbReference type="GO" id="GO:0006935">
    <property type="term" value="P:chemotaxis"/>
    <property type="evidence" value="ECO:0007669"/>
    <property type="project" value="TreeGrafter"/>
</dbReference>
<keyword evidence="4" id="KW-0807">Transducer</keyword>
<evidence type="ECO:0000256" key="3">
    <source>
        <dbReference type="ARBA" id="ARBA00029447"/>
    </source>
</evidence>
<keyword evidence="5" id="KW-0812">Transmembrane</keyword>
<dbReference type="PANTHER" id="PTHR43531:SF14">
    <property type="entry name" value="METHYL-ACCEPTING CHEMOTAXIS PROTEIN I-RELATED"/>
    <property type="match status" value="1"/>
</dbReference>
<dbReference type="CDD" id="cd11386">
    <property type="entry name" value="MCP_signal"/>
    <property type="match status" value="1"/>
</dbReference>
<sequence length="648" mass="68882">MKFSSWSLRTRLLIVTMSTVLIGFVVTVLLLTWRSTDSQEAAALMYAEQLAATSAAEVQGRMAASFRTTHDLVDTLFVLRQQGVRDRAAGAAVIGQIAKSNPGYLAVWSVWEPNAFDGKDSEFARSMGTDETGRYIPAWGRYSGALKLESAVYYDTNDERSDWYRVPQRTGREMVTEPNSVVVDGKSVLLTSVAVPMLDHGKFMGVSGMDIALPDLQAELGRIRPYGIGYLSLLSPSGKYIVNGQEGKNESPLSVPSPEVLAAVREGRRLVTQVRDERVGQVVRIYVPVPIGDTGTSWSLAVTIPARVILDEVRKQQYLAAGLCVSSILAVSLLLGLAIDRSVLRPLGGEPTVAHSIAAQVASGDLTGTTPLKRNDASSLMAALSRMQESLRRMVATVRRNADHVALAAAEIANGNQDLSARTGGQAAAIQQASASIEEFGSTIQQNSANAREANALAVSASHVATRGGNVVGQVVETMQTINASSHEISVIVGLIEGIAFQTNILALNAAVEAARAGEHGIGFAVVAAEVRSLAQRSAAAAKEIKRLVAANQARVEQGTGLADDAVATMSDVVRSIQRVASIVAEITVASGEQEKGVLQIGLAVRQIDDNTQRNAALVEQSAAAAESLREQAEELVKIVAEFRLPAH</sequence>
<keyword evidence="5" id="KW-1133">Transmembrane helix</keyword>
<evidence type="ECO:0000313" key="8">
    <source>
        <dbReference type="Proteomes" id="UP000509548"/>
    </source>
</evidence>
<dbReference type="EMBL" id="CP015959">
    <property type="protein sequence ID" value="QLB66545.1"/>
    <property type="molecule type" value="Genomic_DNA"/>
</dbReference>
<gene>
    <name evidence="7" type="ORF">A9O66_27860</name>
</gene>
<dbReference type="InterPro" id="IPR004089">
    <property type="entry name" value="MCPsignal_dom"/>
</dbReference>
<comment type="similarity">
    <text evidence="3">Belongs to the methyl-accepting chemotaxis (MCP) protein family.</text>
</comment>
<dbReference type="Proteomes" id="UP000509548">
    <property type="component" value="Chromosome 2"/>
</dbReference>
<feature type="transmembrane region" description="Helical" evidence="5">
    <location>
        <begin position="12"/>
        <end position="33"/>
    </location>
</feature>